<keyword evidence="3 6" id="KW-0812">Transmembrane</keyword>
<evidence type="ECO:0000256" key="1">
    <source>
        <dbReference type="ARBA" id="ARBA00004141"/>
    </source>
</evidence>
<dbReference type="GO" id="GO:0022857">
    <property type="term" value="F:transmembrane transporter activity"/>
    <property type="evidence" value="ECO:0007669"/>
    <property type="project" value="InterPro"/>
</dbReference>
<comment type="subcellular location">
    <subcellularLocation>
        <location evidence="1">Membrane</location>
        <topology evidence="1">Multi-pass membrane protein</topology>
    </subcellularLocation>
</comment>
<name>A0AAN4YEV8_ASPOZ</name>
<gene>
    <name evidence="7" type="ORF">Aory04_000544600</name>
</gene>
<evidence type="ECO:0000256" key="6">
    <source>
        <dbReference type="SAM" id="Phobius"/>
    </source>
</evidence>
<dbReference type="Proteomes" id="UP001165205">
    <property type="component" value="Unassembled WGS sequence"/>
</dbReference>
<dbReference type="PANTHER" id="PTHR45649:SF25">
    <property type="entry name" value="TRANSPORTER, PUTATIVE (EUROFUNG)-RELATED"/>
    <property type="match status" value="1"/>
</dbReference>
<protein>
    <submittedName>
        <fullName evidence="7">Unnamed protein product</fullName>
    </submittedName>
</protein>
<accession>A0AAN4YEV8</accession>
<comment type="caution">
    <text evidence="7">The sequence shown here is derived from an EMBL/GenBank/DDBJ whole genome shotgun (WGS) entry which is preliminary data.</text>
</comment>
<evidence type="ECO:0000256" key="4">
    <source>
        <dbReference type="ARBA" id="ARBA00022989"/>
    </source>
</evidence>
<reference evidence="7" key="1">
    <citation type="submission" date="2023-04" db="EMBL/GenBank/DDBJ databases">
        <title>Aspergillus oryzae NBRC 4228.</title>
        <authorList>
            <person name="Ichikawa N."/>
            <person name="Sato H."/>
            <person name="Tonouchi N."/>
        </authorList>
    </citation>
    <scope>NUCLEOTIDE SEQUENCE</scope>
    <source>
        <strain evidence="7">NBRC 4228</strain>
    </source>
</reference>
<evidence type="ECO:0000256" key="3">
    <source>
        <dbReference type="ARBA" id="ARBA00022692"/>
    </source>
</evidence>
<sequence length="133" mass="14416">MSAFTSASFLAGTEIQGVVTLAHEHYDPKPWQGTLIMWAAILLALGINIVGGKLLPRFETLVLVVHILGYFAILIPLTYMADHKSNQEVFKEFVNSGGFPTDGLAFFVGMTGCVFAFAGGDAAVHVSAWVLWR</sequence>
<dbReference type="EMBL" id="BSYA01000053">
    <property type="protein sequence ID" value="GMG29149.1"/>
    <property type="molecule type" value="Genomic_DNA"/>
</dbReference>
<dbReference type="InterPro" id="IPR002293">
    <property type="entry name" value="AA/rel_permease1"/>
</dbReference>
<proteinExistence type="predicted"/>
<evidence type="ECO:0000256" key="5">
    <source>
        <dbReference type="ARBA" id="ARBA00023136"/>
    </source>
</evidence>
<dbReference type="AlphaFoldDB" id="A0AAN4YEV8"/>
<feature type="transmembrane region" description="Helical" evidence="6">
    <location>
        <begin position="61"/>
        <end position="81"/>
    </location>
</feature>
<organism evidence="7 8">
    <name type="scientific">Aspergillus oryzae</name>
    <name type="common">Yellow koji mold</name>
    <dbReference type="NCBI Taxonomy" id="5062"/>
    <lineage>
        <taxon>Eukaryota</taxon>
        <taxon>Fungi</taxon>
        <taxon>Dikarya</taxon>
        <taxon>Ascomycota</taxon>
        <taxon>Pezizomycotina</taxon>
        <taxon>Eurotiomycetes</taxon>
        <taxon>Eurotiomycetidae</taxon>
        <taxon>Eurotiales</taxon>
        <taxon>Aspergillaceae</taxon>
        <taxon>Aspergillus</taxon>
        <taxon>Aspergillus subgen. Circumdati</taxon>
    </lineage>
</organism>
<evidence type="ECO:0000313" key="8">
    <source>
        <dbReference type="Proteomes" id="UP001165205"/>
    </source>
</evidence>
<keyword evidence="4 6" id="KW-1133">Transmembrane helix</keyword>
<dbReference type="PANTHER" id="PTHR45649">
    <property type="entry name" value="AMINO-ACID PERMEASE BAT1"/>
    <property type="match status" value="1"/>
</dbReference>
<feature type="transmembrane region" description="Helical" evidence="6">
    <location>
        <begin position="35"/>
        <end position="54"/>
    </location>
</feature>
<dbReference type="GO" id="GO:0016020">
    <property type="term" value="C:membrane"/>
    <property type="evidence" value="ECO:0007669"/>
    <property type="project" value="UniProtKB-SubCell"/>
</dbReference>
<dbReference type="Pfam" id="PF13520">
    <property type="entry name" value="AA_permease_2"/>
    <property type="match status" value="1"/>
</dbReference>
<dbReference type="Gene3D" id="1.20.1740.10">
    <property type="entry name" value="Amino acid/polyamine transporter I"/>
    <property type="match status" value="1"/>
</dbReference>
<evidence type="ECO:0000313" key="7">
    <source>
        <dbReference type="EMBL" id="GMG29149.1"/>
    </source>
</evidence>
<keyword evidence="5 6" id="KW-0472">Membrane</keyword>
<keyword evidence="2" id="KW-0813">Transport</keyword>
<feature type="transmembrane region" description="Helical" evidence="6">
    <location>
        <begin position="104"/>
        <end position="132"/>
    </location>
</feature>
<evidence type="ECO:0000256" key="2">
    <source>
        <dbReference type="ARBA" id="ARBA00022448"/>
    </source>
</evidence>